<organism evidence="2 3">
    <name type="scientific">Lymnaea stagnalis</name>
    <name type="common">Great pond snail</name>
    <name type="synonym">Helix stagnalis</name>
    <dbReference type="NCBI Taxonomy" id="6523"/>
    <lineage>
        <taxon>Eukaryota</taxon>
        <taxon>Metazoa</taxon>
        <taxon>Spiralia</taxon>
        <taxon>Lophotrochozoa</taxon>
        <taxon>Mollusca</taxon>
        <taxon>Gastropoda</taxon>
        <taxon>Heterobranchia</taxon>
        <taxon>Euthyneura</taxon>
        <taxon>Panpulmonata</taxon>
        <taxon>Hygrophila</taxon>
        <taxon>Lymnaeoidea</taxon>
        <taxon>Lymnaeidae</taxon>
        <taxon>Lymnaea</taxon>
    </lineage>
</organism>
<feature type="compositionally biased region" description="Polar residues" evidence="1">
    <location>
        <begin position="246"/>
        <end position="261"/>
    </location>
</feature>
<comment type="caution">
    <text evidence="2">The sequence shown here is derived from an EMBL/GenBank/DDBJ whole genome shotgun (WGS) entry which is preliminary data.</text>
</comment>
<evidence type="ECO:0000256" key="1">
    <source>
        <dbReference type="SAM" id="MobiDB-lite"/>
    </source>
</evidence>
<feature type="region of interest" description="Disordered" evidence="1">
    <location>
        <begin position="214"/>
        <end position="261"/>
    </location>
</feature>
<protein>
    <submittedName>
        <fullName evidence="2">Uncharacterized protein</fullName>
    </submittedName>
</protein>
<proteinExistence type="predicted"/>
<dbReference type="EMBL" id="CAXITT010000341">
    <property type="protein sequence ID" value="CAL1539520.1"/>
    <property type="molecule type" value="Genomic_DNA"/>
</dbReference>
<evidence type="ECO:0000313" key="3">
    <source>
        <dbReference type="Proteomes" id="UP001497497"/>
    </source>
</evidence>
<keyword evidence="3" id="KW-1185">Reference proteome</keyword>
<accession>A0AAV2I2Y2</accession>
<dbReference type="Proteomes" id="UP001497497">
    <property type="component" value="Unassembled WGS sequence"/>
</dbReference>
<dbReference type="AlphaFoldDB" id="A0AAV2I2Y2"/>
<evidence type="ECO:0000313" key="2">
    <source>
        <dbReference type="EMBL" id="CAL1539520.1"/>
    </source>
</evidence>
<reference evidence="2 3" key="1">
    <citation type="submission" date="2024-04" db="EMBL/GenBank/DDBJ databases">
        <authorList>
            <consortium name="Genoscope - CEA"/>
            <person name="William W."/>
        </authorList>
    </citation>
    <scope>NUCLEOTIDE SEQUENCE [LARGE SCALE GENOMIC DNA]</scope>
</reference>
<gene>
    <name evidence="2" type="ORF">GSLYS_00013264001</name>
</gene>
<sequence length="261" mass="30011">MERAESSTTMRARKVTYDEYTGIFYVESRLEALERQVLCHAKMAEVLNRSQESKLRFITKQDKGARDIACRKLDKEGRHQRQALRDRIAYSQILREFSSGKSEGGDELSPRAVYDLELSRQDIQTLIQKKLKDSTPSAKRKRQSKNILNSRRLIQVFDRTQSTSALLRMKDKIASRPTSEQLQATPLDAADTRAPYQRRSGPPKLILPPITVRRQHHRTSGELTRGQKPVGHEQNRSLFMTDCDSSDSVRLTQTPDVKNEK</sequence>
<name>A0AAV2I2Y2_LYMST</name>